<protein>
    <submittedName>
        <fullName evidence="1">Uncharacterized protein</fullName>
    </submittedName>
</protein>
<dbReference type="Pfam" id="PF17316">
    <property type="entry name" value="Perilipin_2"/>
    <property type="match status" value="1"/>
</dbReference>
<evidence type="ECO:0000313" key="2">
    <source>
        <dbReference type="Proteomes" id="UP001174934"/>
    </source>
</evidence>
<evidence type="ECO:0000313" key="1">
    <source>
        <dbReference type="EMBL" id="KAK0634858.1"/>
    </source>
</evidence>
<name>A0AA39XIW8_9PEZI</name>
<keyword evidence="2" id="KW-1185">Reference proteome</keyword>
<sequence length="180" mass="19914">MSSPQVNGDVAHSAFLEHILNYPVINDTVSTIKSNPYGQKSIEIGDSVYRTFAAPVLPYFSKPYQYVSPYVKKADDIGDKTLYKVDEKFPIVKKPTNDLVNDAKTIVFFPLRISQSGKEYVLNTYSSECKKVGGDNLVTYGKAVLSTALIITTETLITVSNFVSSKKDDVKQAVDEKANN</sequence>
<reference evidence="1" key="1">
    <citation type="submission" date="2023-06" db="EMBL/GenBank/DDBJ databases">
        <title>Genome-scale phylogeny and comparative genomics of the fungal order Sordariales.</title>
        <authorList>
            <consortium name="Lawrence Berkeley National Laboratory"/>
            <person name="Hensen N."/>
            <person name="Bonometti L."/>
            <person name="Westerberg I."/>
            <person name="Brannstrom I.O."/>
            <person name="Guillou S."/>
            <person name="Cros-Aarteil S."/>
            <person name="Calhoun S."/>
            <person name="Haridas S."/>
            <person name="Kuo A."/>
            <person name="Mondo S."/>
            <person name="Pangilinan J."/>
            <person name="Riley R."/>
            <person name="LaButti K."/>
            <person name="Andreopoulos B."/>
            <person name="Lipzen A."/>
            <person name="Chen C."/>
            <person name="Yanf M."/>
            <person name="Daum C."/>
            <person name="Ng V."/>
            <person name="Clum A."/>
            <person name="Steindorff A."/>
            <person name="Ohm R."/>
            <person name="Martin F."/>
            <person name="Silar P."/>
            <person name="Natvig D."/>
            <person name="Lalanne C."/>
            <person name="Gautier V."/>
            <person name="Ament-velasquez S.L."/>
            <person name="Kruys A."/>
            <person name="Hutchinson M.I."/>
            <person name="Powell A.J."/>
            <person name="Barry K."/>
            <person name="Miller A.N."/>
            <person name="Grigoriev I.V."/>
            <person name="Debuchy R."/>
            <person name="Gladieux P."/>
            <person name="Thoren M.H."/>
            <person name="Johannesson H."/>
        </authorList>
    </citation>
    <scope>NUCLEOTIDE SEQUENCE</scope>
    <source>
        <strain evidence="1">SMH3391-2</strain>
    </source>
</reference>
<dbReference type="AlphaFoldDB" id="A0AA39XIW8"/>
<gene>
    <name evidence="1" type="ORF">B0T17DRAFT_20025</name>
</gene>
<comment type="caution">
    <text evidence="1">The sequence shown here is derived from an EMBL/GenBank/DDBJ whole genome shotgun (WGS) entry which is preliminary data.</text>
</comment>
<dbReference type="Proteomes" id="UP001174934">
    <property type="component" value="Unassembled WGS sequence"/>
</dbReference>
<proteinExistence type="predicted"/>
<dbReference type="EMBL" id="JAULSR010000001">
    <property type="protein sequence ID" value="KAK0634858.1"/>
    <property type="molecule type" value="Genomic_DNA"/>
</dbReference>
<accession>A0AA39XIW8</accession>
<organism evidence="1 2">
    <name type="scientific">Bombardia bombarda</name>
    <dbReference type="NCBI Taxonomy" id="252184"/>
    <lineage>
        <taxon>Eukaryota</taxon>
        <taxon>Fungi</taxon>
        <taxon>Dikarya</taxon>
        <taxon>Ascomycota</taxon>
        <taxon>Pezizomycotina</taxon>
        <taxon>Sordariomycetes</taxon>
        <taxon>Sordariomycetidae</taxon>
        <taxon>Sordariales</taxon>
        <taxon>Lasiosphaeriaceae</taxon>
        <taxon>Bombardia</taxon>
    </lineage>
</organism>